<dbReference type="Pfam" id="PF04998">
    <property type="entry name" value="RNA_pol_Rpb1_5"/>
    <property type="match status" value="1"/>
</dbReference>
<accession>T1ARE8</accession>
<sequence length="186" mass="20588">MHFSKEKMASRGVALRNVLSKITGSFSNVEIVNEGNEVTLRYKKRKDIKAVRMAFVDIREMLISGVDGIDKAVVNEDKNGTFYIATSGSNLKDVLAVDGIKEENVYTNDIFEVYGSFGIEAARNALANEIMKVLDIEGIQMNFKHISLLVDTMTYSGLVKSIGRHGVSGDKDSVFARAAYEETVKH</sequence>
<keyword evidence="4" id="KW-0548">Nucleotidyltransferase</keyword>
<dbReference type="GO" id="GO:0003899">
    <property type="term" value="F:DNA-directed RNA polymerase activity"/>
    <property type="evidence" value="ECO:0007669"/>
    <property type="project" value="UniProtKB-EC"/>
</dbReference>
<evidence type="ECO:0000313" key="8">
    <source>
        <dbReference type="EMBL" id="EQD59932.1"/>
    </source>
</evidence>
<evidence type="ECO:0000256" key="2">
    <source>
        <dbReference type="ARBA" id="ARBA00022478"/>
    </source>
</evidence>
<dbReference type="PANTHER" id="PTHR19376:SF32">
    <property type="entry name" value="DNA-DIRECTED RNA POLYMERASE III SUBUNIT RPC1"/>
    <property type="match status" value="1"/>
</dbReference>
<comment type="catalytic activity">
    <reaction evidence="6">
        <text>RNA(n) + a ribonucleoside 5'-triphosphate = RNA(n+1) + diphosphate</text>
        <dbReference type="Rhea" id="RHEA:21248"/>
        <dbReference type="Rhea" id="RHEA-COMP:14527"/>
        <dbReference type="Rhea" id="RHEA-COMP:17342"/>
        <dbReference type="ChEBI" id="CHEBI:33019"/>
        <dbReference type="ChEBI" id="CHEBI:61557"/>
        <dbReference type="ChEBI" id="CHEBI:140395"/>
        <dbReference type="EC" id="2.7.7.6"/>
    </reaction>
</comment>
<reference evidence="8" key="1">
    <citation type="submission" date="2013-08" db="EMBL/GenBank/DDBJ databases">
        <authorList>
            <person name="Mendez C."/>
            <person name="Richter M."/>
            <person name="Ferrer M."/>
            <person name="Sanchez J."/>
        </authorList>
    </citation>
    <scope>NUCLEOTIDE SEQUENCE</scope>
</reference>
<reference evidence="8" key="2">
    <citation type="journal article" date="2014" name="ISME J.">
        <title>Microbial stratification in low pH oxic and suboxic macroscopic growths along an acid mine drainage.</title>
        <authorList>
            <person name="Mendez-Garcia C."/>
            <person name="Mesa V."/>
            <person name="Sprenger R.R."/>
            <person name="Richter M."/>
            <person name="Diez M.S."/>
            <person name="Solano J."/>
            <person name="Bargiela R."/>
            <person name="Golyshina O.V."/>
            <person name="Manteca A."/>
            <person name="Ramos J.L."/>
            <person name="Gallego J.R."/>
            <person name="Llorente I."/>
            <person name="Martins Dos Santos V.A."/>
            <person name="Jensen O.N."/>
            <person name="Pelaez A.I."/>
            <person name="Sanchez J."/>
            <person name="Ferrer M."/>
        </authorList>
    </citation>
    <scope>NUCLEOTIDE SEQUENCE</scope>
</reference>
<evidence type="ECO:0000256" key="5">
    <source>
        <dbReference type="ARBA" id="ARBA00023163"/>
    </source>
</evidence>
<keyword evidence="3" id="KW-0808">Transferase</keyword>
<feature type="domain" description="RNA polymerase Rpb1" evidence="7">
    <location>
        <begin position="29"/>
        <end position="172"/>
    </location>
</feature>
<evidence type="ECO:0000256" key="6">
    <source>
        <dbReference type="ARBA" id="ARBA00048552"/>
    </source>
</evidence>
<keyword evidence="2 8" id="KW-0240">DNA-directed RNA polymerase</keyword>
<keyword evidence="5" id="KW-0804">Transcription</keyword>
<evidence type="ECO:0000256" key="4">
    <source>
        <dbReference type="ARBA" id="ARBA00022695"/>
    </source>
</evidence>
<proteinExistence type="predicted"/>
<dbReference type="GO" id="GO:0000428">
    <property type="term" value="C:DNA-directed RNA polymerase complex"/>
    <property type="evidence" value="ECO:0007669"/>
    <property type="project" value="UniProtKB-KW"/>
</dbReference>
<dbReference type="InterPro" id="IPR007081">
    <property type="entry name" value="RNA_pol_Rpb1_5"/>
</dbReference>
<evidence type="ECO:0000259" key="7">
    <source>
        <dbReference type="Pfam" id="PF04998"/>
    </source>
</evidence>
<evidence type="ECO:0000256" key="3">
    <source>
        <dbReference type="ARBA" id="ARBA00022679"/>
    </source>
</evidence>
<dbReference type="EMBL" id="AUZY01005141">
    <property type="protein sequence ID" value="EQD59932.1"/>
    <property type="molecule type" value="Genomic_DNA"/>
</dbReference>
<name>T1ARE8_9ZZZZ</name>
<gene>
    <name evidence="8" type="ORF">B1B_07980</name>
</gene>
<protein>
    <recommendedName>
        <fullName evidence="1">DNA-directed RNA polymerase</fullName>
        <ecNumber evidence="1">2.7.7.6</ecNumber>
    </recommendedName>
</protein>
<dbReference type="SUPFAM" id="SSF64484">
    <property type="entry name" value="beta and beta-prime subunits of DNA dependent RNA-polymerase"/>
    <property type="match status" value="1"/>
</dbReference>
<dbReference type="InterPro" id="IPR045867">
    <property type="entry name" value="DNA-dir_RpoC_beta_prime"/>
</dbReference>
<dbReference type="EC" id="2.7.7.6" evidence="1"/>
<comment type="caution">
    <text evidence="8">The sequence shown here is derived from an EMBL/GenBank/DDBJ whole genome shotgun (WGS) entry which is preliminary data.</text>
</comment>
<evidence type="ECO:0000256" key="1">
    <source>
        <dbReference type="ARBA" id="ARBA00012418"/>
    </source>
</evidence>
<dbReference type="GO" id="GO:0003677">
    <property type="term" value="F:DNA binding"/>
    <property type="evidence" value="ECO:0007669"/>
    <property type="project" value="InterPro"/>
</dbReference>
<dbReference type="PANTHER" id="PTHR19376">
    <property type="entry name" value="DNA-DIRECTED RNA POLYMERASE"/>
    <property type="match status" value="1"/>
</dbReference>
<dbReference type="AlphaFoldDB" id="T1ARE8"/>
<organism evidence="8">
    <name type="scientific">mine drainage metagenome</name>
    <dbReference type="NCBI Taxonomy" id="410659"/>
    <lineage>
        <taxon>unclassified sequences</taxon>
        <taxon>metagenomes</taxon>
        <taxon>ecological metagenomes</taxon>
    </lineage>
</organism>
<feature type="non-terminal residue" evidence="8">
    <location>
        <position position="186"/>
    </location>
</feature>
<dbReference type="GO" id="GO:0006351">
    <property type="term" value="P:DNA-templated transcription"/>
    <property type="evidence" value="ECO:0007669"/>
    <property type="project" value="InterPro"/>
</dbReference>